<dbReference type="SUPFAM" id="SSF46894">
    <property type="entry name" value="C-terminal effector domain of the bipartite response regulators"/>
    <property type="match status" value="1"/>
</dbReference>
<dbReference type="GO" id="GO:0004016">
    <property type="term" value="F:adenylate cyclase activity"/>
    <property type="evidence" value="ECO:0007669"/>
    <property type="project" value="TreeGrafter"/>
</dbReference>
<keyword evidence="1" id="KW-0547">Nucleotide-binding</keyword>
<comment type="caution">
    <text evidence="4">The sequence shown here is derived from an EMBL/GenBank/DDBJ whole genome shotgun (WGS) entry which is preliminary data.</text>
</comment>
<dbReference type="CDD" id="cd06170">
    <property type="entry name" value="LuxR_C_like"/>
    <property type="match status" value="1"/>
</dbReference>
<dbReference type="PROSITE" id="PS50043">
    <property type="entry name" value="HTH_LUXR_2"/>
    <property type="match status" value="1"/>
</dbReference>
<accession>A0A9X3MWS9</accession>
<dbReference type="Gene3D" id="1.10.10.10">
    <property type="entry name" value="Winged helix-like DNA-binding domain superfamily/Winged helix DNA-binding domain"/>
    <property type="match status" value="1"/>
</dbReference>
<evidence type="ECO:0000313" key="4">
    <source>
        <dbReference type="EMBL" id="MDA0164229.1"/>
    </source>
</evidence>
<dbReference type="EMBL" id="JAPDOD010000032">
    <property type="protein sequence ID" value="MDA0164229.1"/>
    <property type="molecule type" value="Genomic_DNA"/>
</dbReference>
<evidence type="ECO:0000256" key="2">
    <source>
        <dbReference type="ARBA" id="ARBA00022840"/>
    </source>
</evidence>
<dbReference type="PANTHER" id="PTHR16305">
    <property type="entry name" value="TESTICULAR SOLUBLE ADENYLYL CYCLASE"/>
    <property type="match status" value="1"/>
</dbReference>
<dbReference type="Proteomes" id="UP001149140">
    <property type="component" value="Unassembled WGS sequence"/>
</dbReference>
<gene>
    <name evidence="4" type="ORF">OM076_28420</name>
</gene>
<dbReference type="PRINTS" id="PR00038">
    <property type="entry name" value="HTHLUXR"/>
</dbReference>
<dbReference type="AlphaFoldDB" id="A0A9X3MWS9"/>
<dbReference type="SUPFAM" id="SSF52540">
    <property type="entry name" value="P-loop containing nucleoside triphosphate hydrolases"/>
    <property type="match status" value="1"/>
</dbReference>
<dbReference type="InterPro" id="IPR000792">
    <property type="entry name" value="Tscrpt_reg_LuxR_C"/>
</dbReference>
<dbReference type="InterPro" id="IPR036388">
    <property type="entry name" value="WH-like_DNA-bd_sf"/>
</dbReference>
<reference evidence="4" key="1">
    <citation type="submission" date="2022-10" db="EMBL/GenBank/DDBJ databases">
        <title>The WGS of Solirubrobacter ginsenosidimutans DSM 21036.</title>
        <authorList>
            <person name="Jiang Z."/>
        </authorList>
    </citation>
    <scope>NUCLEOTIDE SEQUENCE</scope>
    <source>
        <strain evidence="4">DSM 21036</strain>
    </source>
</reference>
<keyword evidence="5" id="KW-1185">Reference proteome</keyword>
<name>A0A9X3MWS9_9ACTN</name>
<keyword evidence="2" id="KW-0067">ATP-binding</keyword>
<evidence type="ECO:0000313" key="5">
    <source>
        <dbReference type="Proteomes" id="UP001149140"/>
    </source>
</evidence>
<dbReference type="PANTHER" id="PTHR16305:SF35">
    <property type="entry name" value="TRANSCRIPTIONAL ACTIVATOR DOMAIN"/>
    <property type="match status" value="1"/>
</dbReference>
<protein>
    <submittedName>
        <fullName evidence="4">LuxR C-terminal-related transcriptional regulator</fullName>
    </submittedName>
</protein>
<evidence type="ECO:0000259" key="3">
    <source>
        <dbReference type="PROSITE" id="PS50043"/>
    </source>
</evidence>
<dbReference type="Pfam" id="PF13191">
    <property type="entry name" value="AAA_16"/>
    <property type="match status" value="1"/>
</dbReference>
<sequence length="925" mass="99134">MAGGDSAPRVPLLRGRRDECAVLDVLLDGARNGQSGVLVLRGEAGVGKTALVEYAIQSAAGLTVLQAAGREAEMELASSALHQLCAPLLDRLDGLPGPQRRALATTFGLDAGEVPDRFFVGLAVLGLLSSAAEECPFLCVIDDAQWLDRASAQALAFVARRMLAEPVVMLFAAREPSDLLAGLPELVVGELGDADARALLASVIPGRLDERIADQLLAEARGNPLALLELPRGLSAAQLAGGFGLSGALSLQGRIEESFVTRLEALPRDAQRLLMVAAAEPTGDPALLWRAVERLGITDSALQPARSTGLIEIDGRVRFRHPLVRSAAYRAAPLGERRRVHQALADATDAQTDPDRRAWHLAEAAAGPDEHVAAELERAAGRAQARGGLAAAAAFLERAVALTPAPSRRAQRALAAAQTKFEAGALDDALALLGTAEAGAVDDAQRARVDLLRAQIAFASKRGGDAPQLLLRAARELEAVDPKLARATYLEALSAAMFAGRLARGGGAVEISEAALAGPPPPAAPCPSDLLLQGLAVQFTAGYAAGAPILREALRAFGRDAVLPPEEARWLWFASWIAIYLWDDEAWWVFSTRHLNLVREAGALSALPFVLTDRSCVYAFHGELGEAASCEEELRAATEATGIATVPYGALALAALRGCEAEFSQLIQTPVKEAQARGEGLALTITEILSGTLYNGLGRHDAAFAAVGQPERYYEESAVLWALIELIEAAVRSGEPQVAAHALELFAQKTRVAGTDWALGIEARCRALLSHSAAEADSLYREAIERLGRTRVRVEFARSHLLYGEWLRRERRRVDAREQLRTAFEMFNAMGIEGFAARAERELLATGERVRKRIVETRDELTAREAQVARLARDGLSNAEIGARLFISQHTVAYHLRKIFNKLGITSRRELRRMLPESARVGQVA</sequence>
<feature type="domain" description="HTH luxR-type" evidence="3">
    <location>
        <begin position="854"/>
        <end position="919"/>
    </location>
</feature>
<dbReference type="SMART" id="SM00421">
    <property type="entry name" value="HTH_LUXR"/>
    <property type="match status" value="1"/>
</dbReference>
<proteinExistence type="predicted"/>
<dbReference type="InterPro" id="IPR016032">
    <property type="entry name" value="Sig_transdc_resp-reg_C-effctor"/>
</dbReference>
<dbReference type="InterPro" id="IPR027417">
    <property type="entry name" value="P-loop_NTPase"/>
</dbReference>
<dbReference type="GO" id="GO:0006355">
    <property type="term" value="P:regulation of DNA-templated transcription"/>
    <property type="evidence" value="ECO:0007669"/>
    <property type="project" value="InterPro"/>
</dbReference>
<dbReference type="InterPro" id="IPR041664">
    <property type="entry name" value="AAA_16"/>
</dbReference>
<dbReference type="GO" id="GO:0003677">
    <property type="term" value="F:DNA binding"/>
    <property type="evidence" value="ECO:0007669"/>
    <property type="project" value="InterPro"/>
</dbReference>
<evidence type="ECO:0000256" key="1">
    <source>
        <dbReference type="ARBA" id="ARBA00022741"/>
    </source>
</evidence>
<dbReference type="GO" id="GO:0005524">
    <property type="term" value="F:ATP binding"/>
    <property type="evidence" value="ECO:0007669"/>
    <property type="project" value="UniProtKB-KW"/>
</dbReference>
<dbReference type="GO" id="GO:0005737">
    <property type="term" value="C:cytoplasm"/>
    <property type="evidence" value="ECO:0007669"/>
    <property type="project" value="TreeGrafter"/>
</dbReference>
<organism evidence="4 5">
    <name type="scientific">Solirubrobacter ginsenosidimutans</name>
    <dbReference type="NCBI Taxonomy" id="490573"/>
    <lineage>
        <taxon>Bacteria</taxon>
        <taxon>Bacillati</taxon>
        <taxon>Actinomycetota</taxon>
        <taxon>Thermoleophilia</taxon>
        <taxon>Solirubrobacterales</taxon>
        <taxon>Solirubrobacteraceae</taxon>
        <taxon>Solirubrobacter</taxon>
    </lineage>
</organism>
<dbReference type="Pfam" id="PF00196">
    <property type="entry name" value="GerE"/>
    <property type="match status" value="1"/>
</dbReference>